<feature type="domain" description="Sulfatase N-terminal" evidence="7">
    <location>
        <begin position="31"/>
        <end position="366"/>
    </location>
</feature>
<dbReference type="SUPFAM" id="SSF53649">
    <property type="entry name" value="Alkaline phosphatase-like"/>
    <property type="match status" value="1"/>
</dbReference>
<evidence type="ECO:0000256" key="5">
    <source>
        <dbReference type="ARBA" id="ARBA00022801"/>
    </source>
</evidence>
<dbReference type="AlphaFoldDB" id="A0A437N7N3"/>
<organism evidence="8 9">
    <name type="scientific">Novosphingobium umbonatum</name>
    <dbReference type="NCBI Taxonomy" id="1908524"/>
    <lineage>
        <taxon>Bacteria</taxon>
        <taxon>Pseudomonadati</taxon>
        <taxon>Pseudomonadota</taxon>
        <taxon>Alphaproteobacteria</taxon>
        <taxon>Sphingomonadales</taxon>
        <taxon>Sphingomonadaceae</taxon>
        <taxon>Novosphingobium</taxon>
    </lineage>
</organism>
<evidence type="ECO:0000256" key="2">
    <source>
        <dbReference type="ARBA" id="ARBA00008779"/>
    </source>
</evidence>
<accession>A0A437N7N3</accession>
<comment type="caution">
    <text evidence="8">The sequence shown here is derived from an EMBL/GenBank/DDBJ whole genome shotgun (WGS) entry which is preliminary data.</text>
</comment>
<reference evidence="8 9" key="1">
    <citation type="submission" date="2019-01" db="EMBL/GenBank/DDBJ databases">
        <authorList>
            <person name="Chen W.-M."/>
        </authorList>
    </citation>
    <scope>NUCLEOTIDE SEQUENCE [LARGE SCALE GENOMIC DNA]</scope>
    <source>
        <strain evidence="8 9">FSY-9</strain>
    </source>
</reference>
<dbReference type="PANTHER" id="PTHR45953:SF1">
    <property type="entry name" value="IDURONATE 2-SULFATASE"/>
    <property type="match status" value="1"/>
</dbReference>
<evidence type="ECO:0000256" key="3">
    <source>
        <dbReference type="ARBA" id="ARBA00022723"/>
    </source>
</evidence>
<proteinExistence type="inferred from homology"/>
<gene>
    <name evidence="8" type="ORF">EOE18_06625</name>
</gene>
<dbReference type="InterPro" id="IPR017850">
    <property type="entry name" value="Alkaline_phosphatase_core_sf"/>
</dbReference>
<dbReference type="InterPro" id="IPR000917">
    <property type="entry name" value="Sulfatase_N"/>
</dbReference>
<sequence>MGAALVFPALGSSAIAKPSAPAQVPAPKRMNVLFIIADDLRVGSAFGTNEVRMPNVDALAAKGVRFTQAQTQFPLCGPSRASFLSGLRPNSVKVYDLDTSIRGNKPDLVTMPQYFRQNGYFTAAVGKLHHQGVPGTIGLPPEKDPHHDPLSWDVAYKPIGVDKEIEWDDKLINPSHFHPGIAMAWYADPSGKPHTDDLVADKTIELIQQNKDHPFFIAAGFYRPHVPEIAPKAYFDQYAKIQWQPESRPDTSGIKRKEMDQGLSVDQEREFVRGYYASMSFMDAQVGRILAGLEKSGVADRTIVVFTSDHGFNLGEHGHWEKTVLWRQSTEVPLVIYAPKARGNGKTAAQPVELVDLYQTLADMAGLPAPVGPEGHSLRPLLENPKSKAWNYPAQSQVVNGRSVRYKQWRYSEWGVNGSDGAELYDLSKDPGEYHNLARLQRYAATVARLKPMLPPPPPPSTAAKVSNEGQLYQFVPGGRQKMPASWPPVR</sequence>
<comment type="cofactor">
    <cofactor evidence="1">
        <name>Ca(2+)</name>
        <dbReference type="ChEBI" id="CHEBI:29108"/>
    </cofactor>
</comment>
<dbReference type="Proteomes" id="UP000282837">
    <property type="component" value="Unassembled WGS sequence"/>
</dbReference>
<evidence type="ECO:0000256" key="6">
    <source>
        <dbReference type="ARBA" id="ARBA00022837"/>
    </source>
</evidence>
<dbReference type="Pfam" id="PF00884">
    <property type="entry name" value="Sulfatase"/>
    <property type="match status" value="1"/>
</dbReference>
<dbReference type="GO" id="GO:0005737">
    <property type="term" value="C:cytoplasm"/>
    <property type="evidence" value="ECO:0007669"/>
    <property type="project" value="TreeGrafter"/>
</dbReference>
<dbReference type="InterPro" id="IPR035874">
    <property type="entry name" value="IDS"/>
</dbReference>
<name>A0A437N7N3_9SPHN</name>
<keyword evidence="5" id="KW-0378">Hydrolase</keyword>
<keyword evidence="6" id="KW-0106">Calcium</keyword>
<protein>
    <submittedName>
        <fullName evidence="8">DUF4976 domain-containing protein</fullName>
    </submittedName>
</protein>
<dbReference type="GO" id="GO:0046872">
    <property type="term" value="F:metal ion binding"/>
    <property type="evidence" value="ECO:0007669"/>
    <property type="project" value="UniProtKB-KW"/>
</dbReference>
<dbReference type="OrthoDB" id="9795675at2"/>
<dbReference type="PANTHER" id="PTHR45953">
    <property type="entry name" value="IDURONATE 2-SULFATASE"/>
    <property type="match status" value="1"/>
</dbReference>
<dbReference type="CDD" id="cd16030">
    <property type="entry name" value="iduronate-2-sulfatase"/>
    <property type="match status" value="1"/>
</dbReference>
<keyword evidence="4" id="KW-0732">Signal</keyword>
<dbReference type="Gene3D" id="3.40.720.10">
    <property type="entry name" value="Alkaline Phosphatase, subunit A"/>
    <property type="match status" value="1"/>
</dbReference>
<dbReference type="GO" id="GO:0004423">
    <property type="term" value="F:iduronate-2-sulfatase activity"/>
    <property type="evidence" value="ECO:0007669"/>
    <property type="project" value="InterPro"/>
</dbReference>
<evidence type="ECO:0000313" key="9">
    <source>
        <dbReference type="Proteomes" id="UP000282837"/>
    </source>
</evidence>
<evidence type="ECO:0000256" key="4">
    <source>
        <dbReference type="ARBA" id="ARBA00022729"/>
    </source>
</evidence>
<evidence type="ECO:0000259" key="7">
    <source>
        <dbReference type="Pfam" id="PF00884"/>
    </source>
</evidence>
<evidence type="ECO:0000313" key="8">
    <source>
        <dbReference type="EMBL" id="RVU05930.1"/>
    </source>
</evidence>
<keyword evidence="3" id="KW-0479">Metal-binding</keyword>
<evidence type="ECO:0000256" key="1">
    <source>
        <dbReference type="ARBA" id="ARBA00001913"/>
    </source>
</evidence>
<keyword evidence="9" id="KW-1185">Reference proteome</keyword>
<comment type="similarity">
    <text evidence="2">Belongs to the sulfatase family.</text>
</comment>
<dbReference type="EMBL" id="SACO01000004">
    <property type="protein sequence ID" value="RVU05930.1"/>
    <property type="molecule type" value="Genomic_DNA"/>
</dbReference>